<organism evidence="2 3">
    <name type="scientific">Bacteroides uniformis</name>
    <dbReference type="NCBI Taxonomy" id="820"/>
    <lineage>
        <taxon>Bacteria</taxon>
        <taxon>Pseudomonadati</taxon>
        <taxon>Bacteroidota</taxon>
        <taxon>Bacteroidia</taxon>
        <taxon>Bacteroidales</taxon>
        <taxon>Bacteroidaceae</taxon>
        <taxon>Bacteroides</taxon>
    </lineage>
</organism>
<evidence type="ECO:0008006" key="4">
    <source>
        <dbReference type="Google" id="ProtNLM"/>
    </source>
</evidence>
<evidence type="ECO:0000313" key="2">
    <source>
        <dbReference type="EMBL" id="CUP55146.1"/>
    </source>
</evidence>
<evidence type="ECO:0000256" key="1">
    <source>
        <dbReference type="SAM" id="MobiDB-lite"/>
    </source>
</evidence>
<dbReference type="RefSeq" id="WP_057089699.1">
    <property type="nucleotide sequence ID" value="NZ_CYZF01000015.1"/>
</dbReference>
<evidence type="ECO:0000313" key="3">
    <source>
        <dbReference type="Proteomes" id="UP000095419"/>
    </source>
</evidence>
<name>A0A174P5K7_BACUN</name>
<feature type="compositionally biased region" description="Polar residues" evidence="1">
    <location>
        <begin position="399"/>
        <end position="422"/>
    </location>
</feature>
<proteinExistence type="predicted"/>
<gene>
    <name evidence="2" type="ORF">ERS417307_03924</name>
</gene>
<dbReference type="AlphaFoldDB" id="A0A174P5K7"/>
<protein>
    <recommendedName>
        <fullName evidence="4">Phage tail tape measure protein</fullName>
    </recommendedName>
</protein>
<dbReference type="Proteomes" id="UP000095419">
    <property type="component" value="Unassembled WGS sequence"/>
</dbReference>
<dbReference type="EMBL" id="CYZF01000015">
    <property type="protein sequence ID" value="CUP55146.1"/>
    <property type="molecule type" value="Genomic_DNA"/>
</dbReference>
<feature type="region of interest" description="Disordered" evidence="1">
    <location>
        <begin position="389"/>
        <end position="450"/>
    </location>
</feature>
<accession>A0A174P5K7</accession>
<sequence>MEKNSYTIDFDLKNNPSEILRDINGLLVEIQKNSGIMAEGMAQQMSAMQGPIDEARQKWLDMSGSVGAYFAVFSENSSGIAVLMNLGEKLSNLKGATEIGAKAQVMYRDVLKTVSNSLSEYKTQVLAAQAAISTTTGATKALNIAIAASPYILAAAAVAALAVGVYKLCTSSDEATGAQKRLNDVMLGMHTEIAREQTALDALFEPLNRAKAGTEEWQKAKDAIVAKYGGYLEKVGVEINSVDTACTAYSKLSQAIQNTARARAMEKATAGAGEAYAATEGNALKNIRRQLYSGIGQGAGKITAGQAGKAWAQIRAAVRSGADIPQEAKTILEQTDTAYTDQFGVHTMSPIAGYIYRQVEEVRKANAAYKDELADAQAMFGGSGASLLSAAGKTPPTPQHTSGKTYTRQHAKAANTTNQPEQPRNEALRTPRPTKLGGAATSPIRDAMRPSAGRGGALDGFSIPEMNFEKPLTGMEAWNQALQAAHEKHAMTIESLGAMGSAMGSLGSMIGGQAGAWLDWGGNMLNAIAQALPQLAALCTANTASAATGAASSVASIPLVGPIMAVAAVASVLAALAGLPKFANGGLAYGPTLGLFGEYAGASNNPEVVAPLSRLRQLIQPAGYGSMAGDVRFRIDGRALTGILERETSLTRRS</sequence>
<reference evidence="2 3" key="1">
    <citation type="submission" date="2015-09" db="EMBL/GenBank/DDBJ databases">
        <authorList>
            <consortium name="Pathogen Informatics"/>
        </authorList>
    </citation>
    <scope>NUCLEOTIDE SEQUENCE [LARGE SCALE GENOMIC DNA]</scope>
    <source>
        <strain evidence="2 3">2789STDY5608791</strain>
    </source>
</reference>